<dbReference type="AlphaFoldDB" id="A0A919LYU4"/>
<reference evidence="2" key="1">
    <citation type="submission" date="2020-10" db="EMBL/GenBank/DDBJ databases">
        <title>Genome Sequence of ESBL Producing Zambian Clinical Strains.</title>
        <authorList>
            <person name="Shawa M."/>
            <person name="Furuta Y."/>
            <person name="Simbotwe M."/>
            <person name="Mulenga E."/>
            <person name="Mubanga M."/>
            <person name="Mulenga G."/>
            <person name="Kaile C."/>
            <person name="Zorigt T."/>
            <person name="Hang'ombe B."/>
            <person name="Higashi H."/>
        </authorList>
    </citation>
    <scope>NUCLEOTIDE SEQUENCE</scope>
    <source>
        <strain evidence="2">Zam_UTH_09</strain>
    </source>
</reference>
<organism evidence="2 3">
    <name type="scientific">Klebsiella pneumoniae</name>
    <dbReference type="NCBI Taxonomy" id="573"/>
    <lineage>
        <taxon>Bacteria</taxon>
        <taxon>Pseudomonadati</taxon>
        <taxon>Pseudomonadota</taxon>
        <taxon>Gammaproteobacteria</taxon>
        <taxon>Enterobacterales</taxon>
        <taxon>Enterobacteriaceae</taxon>
        <taxon>Klebsiella/Raoultella group</taxon>
        <taxon>Klebsiella</taxon>
        <taxon>Klebsiella pneumoniae complex</taxon>
    </lineage>
</organism>
<gene>
    <name evidence="2" type="ORF">KPZU09_70910</name>
</gene>
<evidence type="ECO:0000313" key="2">
    <source>
        <dbReference type="EMBL" id="GHK57355.1"/>
    </source>
</evidence>
<evidence type="ECO:0000313" key="3">
    <source>
        <dbReference type="Proteomes" id="UP000655094"/>
    </source>
</evidence>
<feature type="region of interest" description="Disordered" evidence="1">
    <location>
        <begin position="25"/>
        <end position="48"/>
    </location>
</feature>
<evidence type="ECO:0000256" key="1">
    <source>
        <dbReference type="SAM" id="MobiDB-lite"/>
    </source>
</evidence>
<name>A0A919LYU4_KLEPN</name>
<dbReference type="EMBL" id="BNFF01000002">
    <property type="protein sequence ID" value="GHK57355.1"/>
    <property type="molecule type" value="Genomic_DNA"/>
</dbReference>
<accession>A0A919LYU4</accession>
<protein>
    <submittedName>
        <fullName evidence="2">Uncharacterized protein</fullName>
    </submittedName>
</protein>
<proteinExistence type="predicted"/>
<dbReference type="Proteomes" id="UP000655094">
    <property type="component" value="Unassembled WGS sequence"/>
</dbReference>
<sequence>MHLMQLSKRVSFMAGLRQGVDLSGGVQRGNGADAAATAELNGIEPAEQ</sequence>
<comment type="caution">
    <text evidence="2">The sequence shown here is derived from an EMBL/GenBank/DDBJ whole genome shotgun (WGS) entry which is preliminary data.</text>
</comment>